<proteinExistence type="predicted"/>
<organism evidence="2">
    <name type="scientific">Leptospirillum sp. Group II '5-way CG'</name>
    <dbReference type="NCBI Taxonomy" id="419541"/>
    <lineage>
        <taxon>Bacteria</taxon>
        <taxon>Pseudomonadati</taxon>
        <taxon>Nitrospirota</taxon>
        <taxon>Nitrospiria</taxon>
        <taxon>Nitrospirales</taxon>
        <taxon>Nitrospiraceae</taxon>
        <taxon>Leptospirillum</taxon>
    </lineage>
</organism>
<feature type="region of interest" description="Disordered" evidence="1">
    <location>
        <begin position="78"/>
        <end position="108"/>
    </location>
</feature>
<evidence type="ECO:0000313" key="2">
    <source>
        <dbReference type="EMBL" id="EDZ40187.1"/>
    </source>
</evidence>
<name>B6AKT3_9BACT</name>
<gene>
    <name evidence="2" type="ORF">CGL2_11364049</name>
</gene>
<dbReference type="EMBL" id="DS995259">
    <property type="protein sequence ID" value="EDZ40187.1"/>
    <property type="molecule type" value="Genomic_DNA"/>
</dbReference>
<reference evidence="2" key="2">
    <citation type="journal article" date="2008" name="PLoS Biol.">
        <title>Population genomic analysis of strain variation in Leptospirillum group II bacteria involved in acid mine drainage formation.</title>
        <authorList>
            <person name="Simmons S.L."/>
            <person name="Dibartolo G."/>
            <person name="Denef V.J."/>
            <person name="Goltsman D.S."/>
            <person name="Thelen M.P."/>
            <person name="Banfield J.F."/>
        </authorList>
    </citation>
    <scope>NUCLEOTIDE SEQUENCE [LARGE SCALE GENOMIC DNA]</scope>
</reference>
<accession>B6AKT3</accession>
<protein>
    <submittedName>
        <fullName evidence="2">Uncharacterized protein</fullName>
    </submittedName>
</protein>
<sequence>MNSTPDLLELSGRARIRAMFHPKQRAGLIEAGKVLGKSYCQLHRRIQQGKLALRVQKDEFGQMFVTVDDLAAYLYPDEQSSQPRLSSSPSVSTKRPGRPRKSSEWGAK</sequence>
<evidence type="ECO:0000256" key="1">
    <source>
        <dbReference type="SAM" id="MobiDB-lite"/>
    </source>
</evidence>
<feature type="compositionally biased region" description="Low complexity" evidence="1">
    <location>
        <begin position="79"/>
        <end position="92"/>
    </location>
</feature>
<reference evidence="2" key="1">
    <citation type="journal article" date="2004" name="Nature">
        <title>Community structure and metabolism through reconstruction of microbial genomes from the environment.</title>
        <authorList>
            <person name="Tyson G.W."/>
            <person name="Chapman J."/>
            <person name="Hugenholtz P."/>
            <person name="Allen E.E."/>
            <person name="Ram R.J."/>
            <person name="Richardson P.M."/>
            <person name="Solovyev V.V."/>
            <person name="Rubin E.M."/>
            <person name="Rokhsar D.S."/>
            <person name="Banfield J.F."/>
        </authorList>
    </citation>
    <scope>NUCLEOTIDE SEQUENCE [LARGE SCALE GENOMIC DNA]</scope>
</reference>
<dbReference type="AlphaFoldDB" id="B6AKT3"/>